<name>A0A323UNF7_RHOPL</name>
<dbReference type="OrthoDB" id="8252221at2"/>
<accession>A0A323UNF7</accession>
<dbReference type="EMBL" id="QKQS01000038">
    <property type="protein sequence ID" value="PZA09208.1"/>
    <property type="molecule type" value="Genomic_DNA"/>
</dbReference>
<evidence type="ECO:0000313" key="1">
    <source>
        <dbReference type="EMBL" id="PZA09208.1"/>
    </source>
</evidence>
<protein>
    <submittedName>
        <fullName evidence="1">Uncharacterized protein</fullName>
    </submittedName>
</protein>
<gene>
    <name evidence="1" type="ORF">DNX69_24180</name>
</gene>
<organism evidence="1 2">
    <name type="scientific">Rhodopseudomonas palustris</name>
    <dbReference type="NCBI Taxonomy" id="1076"/>
    <lineage>
        <taxon>Bacteria</taxon>
        <taxon>Pseudomonadati</taxon>
        <taxon>Pseudomonadota</taxon>
        <taxon>Alphaproteobacteria</taxon>
        <taxon>Hyphomicrobiales</taxon>
        <taxon>Nitrobacteraceae</taxon>
        <taxon>Rhodopseudomonas</taxon>
    </lineage>
</organism>
<comment type="caution">
    <text evidence="1">The sequence shown here is derived from an EMBL/GenBank/DDBJ whole genome shotgun (WGS) entry which is preliminary data.</text>
</comment>
<proteinExistence type="predicted"/>
<reference evidence="1 2" key="1">
    <citation type="submission" date="2018-06" db="EMBL/GenBank/DDBJ databases">
        <title>Draft Whole-Genome Sequence of the purple photosynthetic bacterium Rhodospeudomonas palustris XCP.</title>
        <authorList>
            <person name="Rayyan A."/>
            <person name="Meyer T.E."/>
            <person name="Kyndt J.A."/>
        </authorList>
    </citation>
    <scope>NUCLEOTIDE SEQUENCE [LARGE SCALE GENOMIC DNA]</scope>
    <source>
        <strain evidence="1 2">XCP</strain>
    </source>
</reference>
<sequence>MSGHRNAAADLIADLARRHRVELTATESDVLARHISRLAGDDVVLDDIEQTLMSLQRAGHLSRRELLRLQARYLRESRP</sequence>
<dbReference type="RefSeq" id="WP_110788555.1">
    <property type="nucleotide sequence ID" value="NZ_QKQS01000038.1"/>
</dbReference>
<dbReference type="Proteomes" id="UP000248134">
    <property type="component" value="Unassembled WGS sequence"/>
</dbReference>
<dbReference type="AlphaFoldDB" id="A0A323UNF7"/>
<evidence type="ECO:0000313" key="2">
    <source>
        <dbReference type="Proteomes" id="UP000248134"/>
    </source>
</evidence>